<dbReference type="Pfam" id="PF00216">
    <property type="entry name" value="Bac_DNA_binding"/>
    <property type="match status" value="1"/>
</dbReference>
<protein>
    <submittedName>
        <fullName evidence="5">HU family DNA-binding protein</fullName>
    </submittedName>
</protein>
<evidence type="ECO:0000313" key="6">
    <source>
        <dbReference type="Proteomes" id="UP000472580"/>
    </source>
</evidence>
<proteinExistence type="inferred from homology"/>
<gene>
    <name evidence="5" type="ORF">E5987_06780</name>
</gene>
<keyword evidence="6" id="KW-1185">Reference proteome</keyword>
<comment type="caution">
    <text evidence="5">The sequence shown here is derived from an EMBL/GenBank/DDBJ whole genome shotgun (WGS) entry which is preliminary data.</text>
</comment>
<dbReference type="SMART" id="SM00411">
    <property type="entry name" value="BHL"/>
    <property type="match status" value="1"/>
</dbReference>
<dbReference type="PANTHER" id="PTHR33175">
    <property type="entry name" value="DNA-BINDING PROTEIN HU"/>
    <property type="match status" value="1"/>
</dbReference>
<dbReference type="Gene3D" id="4.10.520.10">
    <property type="entry name" value="IHF-like DNA-binding proteins"/>
    <property type="match status" value="1"/>
</dbReference>
<organism evidence="5 6">
    <name type="scientific">Parasutterella muris</name>
    <dbReference type="NCBI Taxonomy" id="2565572"/>
    <lineage>
        <taxon>Bacteria</taxon>
        <taxon>Pseudomonadati</taxon>
        <taxon>Pseudomonadota</taxon>
        <taxon>Betaproteobacteria</taxon>
        <taxon>Burkholderiales</taxon>
        <taxon>Sutterellaceae</taxon>
        <taxon>Parasutterella</taxon>
    </lineage>
</organism>
<dbReference type="InterPro" id="IPR010992">
    <property type="entry name" value="IHF-like_DNA-bd_dom_sf"/>
</dbReference>
<evidence type="ECO:0000256" key="1">
    <source>
        <dbReference type="ARBA" id="ARBA00010529"/>
    </source>
</evidence>
<dbReference type="RefSeq" id="WP_160335340.1">
    <property type="nucleotide sequence ID" value="NZ_CALPCR010000017.1"/>
</dbReference>
<evidence type="ECO:0000313" key="5">
    <source>
        <dbReference type="EMBL" id="MVX56912.1"/>
    </source>
</evidence>
<dbReference type="EMBL" id="WSRP01000017">
    <property type="protein sequence ID" value="MVX56912.1"/>
    <property type="molecule type" value="Genomic_DNA"/>
</dbReference>
<keyword evidence="3 5" id="KW-0238">DNA-binding</keyword>
<dbReference type="GO" id="GO:0030527">
    <property type="term" value="F:structural constituent of chromatin"/>
    <property type="evidence" value="ECO:0007669"/>
    <property type="project" value="InterPro"/>
</dbReference>
<dbReference type="PRINTS" id="PR01727">
    <property type="entry name" value="DNABINDINGHU"/>
</dbReference>
<evidence type="ECO:0000256" key="3">
    <source>
        <dbReference type="ARBA" id="ARBA00023125"/>
    </source>
</evidence>
<dbReference type="GO" id="GO:0003677">
    <property type="term" value="F:DNA binding"/>
    <property type="evidence" value="ECO:0007669"/>
    <property type="project" value="UniProtKB-KW"/>
</dbReference>
<comment type="similarity">
    <text evidence="1 4">Belongs to the bacterial histone-like protein family.</text>
</comment>
<dbReference type="CDD" id="cd13831">
    <property type="entry name" value="HU"/>
    <property type="match status" value="1"/>
</dbReference>
<dbReference type="AlphaFoldDB" id="A0A6L6YJ64"/>
<dbReference type="PANTHER" id="PTHR33175:SF3">
    <property type="entry name" value="DNA-BINDING PROTEIN HU-BETA"/>
    <property type="match status" value="1"/>
</dbReference>
<evidence type="ECO:0000256" key="4">
    <source>
        <dbReference type="RuleBase" id="RU003939"/>
    </source>
</evidence>
<dbReference type="Proteomes" id="UP000472580">
    <property type="component" value="Unassembled WGS sequence"/>
</dbReference>
<keyword evidence="2" id="KW-0226">DNA condensation</keyword>
<dbReference type="OrthoDB" id="9799835at2"/>
<evidence type="ECO:0000256" key="2">
    <source>
        <dbReference type="ARBA" id="ARBA00023067"/>
    </source>
</evidence>
<dbReference type="SUPFAM" id="SSF47729">
    <property type="entry name" value="IHF-like DNA-binding proteins"/>
    <property type="match status" value="1"/>
</dbReference>
<accession>A0A6L6YJ64</accession>
<reference evidence="5 6" key="1">
    <citation type="submission" date="2019-12" db="EMBL/GenBank/DDBJ databases">
        <title>Microbes associate with the intestines of laboratory mice.</title>
        <authorList>
            <person name="Navarre W."/>
            <person name="Wong E."/>
        </authorList>
    </citation>
    <scope>NUCLEOTIDE SEQUENCE [LARGE SCALE GENOMIC DNA]</scope>
    <source>
        <strain evidence="5 6">NM82_D38</strain>
    </source>
</reference>
<name>A0A6L6YJ64_9BURK</name>
<sequence length="93" mass="10370">MNKQQLIEIIAEENAITKDMAGRAVNTMIRTIIQSVKDGDPVVLVGFGTFRQVERKGRSIRNPHTGESMEVKSKTIPKFIPGTLFKQVVDGEE</sequence>
<dbReference type="GO" id="GO:0030261">
    <property type="term" value="P:chromosome condensation"/>
    <property type="evidence" value="ECO:0007669"/>
    <property type="project" value="UniProtKB-KW"/>
</dbReference>
<dbReference type="InterPro" id="IPR000119">
    <property type="entry name" value="Hist_DNA-bd"/>
</dbReference>